<comment type="caution">
    <text evidence="1">The sequence shown here is derived from an EMBL/GenBank/DDBJ whole genome shotgun (WGS) entry which is preliminary data.</text>
</comment>
<evidence type="ECO:0000313" key="2">
    <source>
        <dbReference type="Proteomes" id="UP000248326"/>
    </source>
</evidence>
<dbReference type="RefSeq" id="WP_110885815.1">
    <property type="nucleotide sequence ID" value="NZ_QJSX01000003.1"/>
</dbReference>
<dbReference type="GO" id="GO:0009143">
    <property type="term" value="P:nucleoside triphosphate catabolic process"/>
    <property type="evidence" value="ECO:0007669"/>
    <property type="project" value="InterPro"/>
</dbReference>
<dbReference type="Gene3D" id="1.10.287.1080">
    <property type="entry name" value="MazG-like"/>
    <property type="match status" value="1"/>
</dbReference>
<dbReference type="Pfam" id="PF12643">
    <property type="entry name" value="MazG-like"/>
    <property type="match status" value="1"/>
</dbReference>
<dbReference type="SUPFAM" id="SSF101386">
    <property type="entry name" value="all-alpha NTP pyrophosphatases"/>
    <property type="match status" value="1"/>
</dbReference>
<dbReference type="GO" id="GO:0047429">
    <property type="term" value="F:nucleoside triphosphate diphosphatase activity"/>
    <property type="evidence" value="ECO:0007669"/>
    <property type="project" value="InterPro"/>
</dbReference>
<dbReference type="PANTHER" id="PTHR46523">
    <property type="entry name" value="DCTP PYROPHOSPHATASE 1"/>
    <property type="match status" value="1"/>
</dbReference>
<proteinExistence type="predicted"/>
<dbReference type="InterPro" id="IPR052555">
    <property type="entry name" value="dCTP_Pyrophosphatase"/>
</dbReference>
<dbReference type="Proteomes" id="UP000248326">
    <property type="component" value="Unassembled WGS sequence"/>
</dbReference>
<dbReference type="OrthoDB" id="9791898at2"/>
<evidence type="ECO:0000313" key="1">
    <source>
        <dbReference type="EMBL" id="PYE55488.1"/>
    </source>
</evidence>
<dbReference type="EMBL" id="QJSX01000003">
    <property type="protein sequence ID" value="PYE55488.1"/>
    <property type="molecule type" value="Genomic_DNA"/>
</dbReference>
<dbReference type="PANTHER" id="PTHR46523:SF1">
    <property type="entry name" value="DCTP PYROPHOSPHATASE 1"/>
    <property type="match status" value="1"/>
</dbReference>
<organism evidence="1 2">
    <name type="scientific">Deinococcus yavapaiensis KR-236</name>
    <dbReference type="NCBI Taxonomy" id="694435"/>
    <lineage>
        <taxon>Bacteria</taxon>
        <taxon>Thermotogati</taxon>
        <taxon>Deinococcota</taxon>
        <taxon>Deinococci</taxon>
        <taxon>Deinococcales</taxon>
        <taxon>Deinococcaceae</taxon>
        <taxon>Deinococcus</taxon>
    </lineage>
</organism>
<gene>
    <name evidence="1" type="ORF">DES52_103323</name>
</gene>
<keyword evidence="2" id="KW-1185">Reference proteome</keyword>
<dbReference type="AlphaFoldDB" id="A0A318SAP3"/>
<keyword evidence="1" id="KW-0378">Hydrolase</keyword>
<name>A0A318SAP3_9DEIO</name>
<accession>A0A318SAP3</accession>
<dbReference type="InterPro" id="IPR025984">
    <property type="entry name" value="DCTPP"/>
</dbReference>
<reference evidence="1 2" key="1">
    <citation type="submission" date="2018-06" db="EMBL/GenBank/DDBJ databases">
        <title>Genomic Encyclopedia of Type Strains, Phase IV (KMG-IV): sequencing the most valuable type-strain genomes for metagenomic binning, comparative biology and taxonomic classification.</title>
        <authorList>
            <person name="Goeker M."/>
        </authorList>
    </citation>
    <scope>NUCLEOTIDE SEQUENCE [LARGE SCALE GENOMIC DNA]</scope>
    <source>
        <strain evidence="1 2">DSM 18048</strain>
    </source>
</reference>
<sequence>MALLVEVAKLMEHFQWLTEEQSHQPEAAGASLEALKEEVMDVLIYFVQLSKKLNIDLEELGR</sequence>
<protein>
    <submittedName>
        <fullName evidence="1">MazG-like nucleotide pyrophosphohydrolase family protein</fullName>
    </submittedName>
</protein>